<evidence type="ECO:0008006" key="3">
    <source>
        <dbReference type="Google" id="ProtNLM"/>
    </source>
</evidence>
<reference evidence="1 2" key="1">
    <citation type="journal article" date="2015" name="Nature">
        <title>rRNA introns, odd ribosomes, and small enigmatic genomes across a large radiation of phyla.</title>
        <authorList>
            <person name="Brown C.T."/>
            <person name="Hug L.A."/>
            <person name="Thomas B.C."/>
            <person name="Sharon I."/>
            <person name="Castelle C.J."/>
            <person name="Singh A."/>
            <person name="Wilkins M.J."/>
            <person name="Williams K.H."/>
            <person name="Banfield J.F."/>
        </authorList>
    </citation>
    <scope>NUCLEOTIDE SEQUENCE [LARGE SCALE GENOMIC DNA]</scope>
</reference>
<gene>
    <name evidence="1" type="ORF">UY48_C0003G0094</name>
</gene>
<dbReference type="SUPFAM" id="SSF53335">
    <property type="entry name" value="S-adenosyl-L-methionine-dependent methyltransferases"/>
    <property type="match status" value="1"/>
</dbReference>
<evidence type="ECO:0000313" key="1">
    <source>
        <dbReference type="EMBL" id="KKW13272.1"/>
    </source>
</evidence>
<sequence length="211" mass="23936">MINDLSFDRLYELCRGQEFDKVDATNAADLYGRDNAIEVETGILLYGLVRRIRPQLVVETGTMKGFSAAWIACGLADNFYLDTDKKPGHLVTVDTYHYDGVPEVLWKGIRVDHFVTHLIEFSQHAVIPGNDPIDMLFLDADYGDRFPAELRNFAERLAPTCMVMIHDTKMDPKARKAAQKVVHRLEREGLAVNRIGLNNMRGLEMIQRRGG</sequence>
<proteinExistence type="predicted"/>
<comment type="caution">
    <text evidence="1">The sequence shown here is derived from an EMBL/GenBank/DDBJ whole genome shotgun (WGS) entry which is preliminary data.</text>
</comment>
<protein>
    <recommendedName>
        <fullName evidence="3">O-methyltransferase</fullName>
    </recommendedName>
</protein>
<dbReference type="Gene3D" id="3.40.50.150">
    <property type="entry name" value="Vaccinia Virus protein VP39"/>
    <property type="match status" value="1"/>
</dbReference>
<dbReference type="InterPro" id="IPR029063">
    <property type="entry name" value="SAM-dependent_MTases_sf"/>
</dbReference>
<accession>A0A0G1YE89</accession>
<evidence type="ECO:0000313" key="2">
    <source>
        <dbReference type="Proteomes" id="UP000034588"/>
    </source>
</evidence>
<name>A0A0G1YE89_9BACT</name>
<organism evidence="1 2">
    <name type="scientific">Candidatus Gottesmanbacteria bacterium GW2011_GWB1_49_7</name>
    <dbReference type="NCBI Taxonomy" id="1618448"/>
    <lineage>
        <taxon>Bacteria</taxon>
        <taxon>Candidatus Gottesmaniibacteriota</taxon>
    </lineage>
</organism>
<dbReference type="Proteomes" id="UP000034588">
    <property type="component" value="Unassembled WGS sequence"/>
</dbReference>
<dbReference type="AlphaFoldDB" id="A0A0G1YE89"/>
<dbReference type="Pfam" id="PF13578">
    <property type="entry name" value="Methyltransf_24"/>
    <property type="match status" value="1"/>
</dbReference>
<dbReference type="EMBL" id="LCQD01000003">
    <property type="protein sequence ID" value="KKW13272.1"/>
    <property type="molecule type" value="Genomic_DNA"/>
</dbReference>